<dbReference type="AlphaFoldDB" id="A0A1D3TSN7"/>
<keyword evidence="10" id="KW-1185">Reference proteome</keyword>
<evidence type="ECO:0000256" key="5">
    <source>
        <dbReference type="ARBA" id="ARBA00034531"/>
    </source>
</evidence>
<dbReference type="SUPFAM" id="SSF140931">
    <property type="entry name" value="Fic-like"/>
    <property type="match status" value="1"/>
</dbReference>
<evidence type="ECO:0000256" key="2">
    <source>
        <dbReference type="ARBA" id="ARBA00022695"/>
    </source>
</evidence>
<evidence type="ECO:0000313" key="10">
    <source>
        <dbReference type="Proteomes" id="UP000199315"/>
    </source>
</evidence>
<dbReference type="InterPro" id="IPR003812">
    <property type="entry name" value="Fido"/>
</dbReference>
<protein>
    <recommendedName>
        <fullName evidence="5">protein adenylyltransferase</fullName>
        <ecNumber evidence="5">2.7.7.108</ecNumber>
    </recommendedName>
</protein>
<dbReference type="PROSITE" id="PS51459">
    <property type="entry name" value="FIDO"/>
    <property type="match status" value="1"/>
</dbReference>
<dbReference type="Pfam" id="PF02661">
    <property type="entry name" value="Fic"/>
    <property type="match status" value="1"/>
</dbReference>
<gene>
    <name evidence="9" type="ORF">SAMN05421730_100731</name>
</gene>
<dbReference type="OrthoDB" id="9813719at2"/>
<evidence type="ECO:0000313" key="9">
    <source>
        <dbReference type="EMBL" id="SCP96903.1"/>
    </source>
</evidence>
<proteinExistence type="predicted"/>
<sequence>MALENKMGITDSSELARMEEKISKMKALELFEKELLDKFEIGTFEGLAEIHQYLFGEIYPFVGKMRNVNIAKGGFRFAPVIYLEAALKNIDQMPQSTFDEIIEKYVEMNVAHPFREGNGRSIRIWLDAILKKEIKRVIDWSQVDKEDYLLAMERSPVKDVEIKVLLKAALTDQINDHEVYMKGIDASYYYEGYYIYNIENIK</sequence>
<accession>A0A1D3TSN7</accession>
<dbReference type="STRING" id="1619234.SAMN05421730_100731"/>
<comment type="catalytic activity">
    <reaction evidence="6">
        <text>L-threonyl-[protein] + ATP = 3-O-(5'-adenylyl)-L-threonyl-[protein] + diphosphate</text>
        <dbReference type="Rhea" id="RHEA:54292"/>
        <dbReference type="Rhea" id="RHEA-COMP:11060"/>
        <dbReference type="Rhea" id="RHEA-COMP:13847"/>
        <dbReference type="ChEBI" id="CHEBI:30013"/>
        <dbReference type="ChEBI" id="CHEBI:30616"/>
        <dbReference type="ChEBI" id="CHEBI:33019"/>
        <dbReference type="ChEBI" id="CHEBI:138113"/>
        <dbReference type="EC" id="2.7.7.108"/>
    </reaction>
</comment>
<name>A0A1D3TSN7_9FIRM</name>
<dbReference type="Gene3D" id="1.10.3290.10">
    <property type="entry name" value="Fido-like domain"/>
    <property type="match status" value="1"/>
</dbReference>
<evidence type="ECO:0000259" key="8">
    <source>
        <dbReference type="PROSITE" id="PS51459"/>
    </source>
</evidence>
<dbReference type="NCBIfam" id="NF046029">
    <property type="entry name" value="ProtAdlyltaseNmFic"/>
    <property type="match status" value="1"/>
</dbReference>
<comment type="catalytic activity">
    <reaction evidence="7">
        <text>L-tyrosyl-[protein] + ATP = O-(5'-adenylyl)-L-tyrosyl-[protein] + diphosphate</text>
        <dbReference type="Rhea" id="RHEA:54288"/>
        <dbReference type="Rhea" id="RHEA-COMP:10136"/>
        <dbReference type="Rhea" id="RHEA-COMP:13846"/>
        <dbReference type="ChEBI" id="CHEBI:30616"/>
        <dbReference type="ChEBI" id="CHEBI:33019"/>
        <dbReference type="ChEBI" id="CHEBI:46858"/>
        <dbReference type="ChEBI" id="CHEBI:83624"/>
        <dbReference type="EC" id="2.7.7.108"/>
    </reaction>
</comment>
<dbReference type="PANTHER" id="PTHR39560">
    <property type="entry name" value="PROTEIN ADENYLYLTRANSFERASE FIC-RELATED"/>
    <property type="match status" value="1"/>
</dbReference>
<dbReference type="RefSeq" id="WP_091232473.1">
    <property type="nucleotide sequence ID" value="NZ_FMKA01000007.1"/>
</dbReference>
<dbReference type="InterPro" id="IPR036597">
    <property type="entry name" value="Fido-like_dom_sf"/>
</dbReference>
<keyword evidence="1" id="KW-0808">Transferase</keyword>
<dbReference type="EMBL" id="FMKA01000007">
    <property type="protein sequence ID" value="SCP96903.1"/>
    <property type="molecule type" value="Genomic_DNA"/>
</dbReference>
<evidence type="ECO:0000256" key="7">
    <source>
        <dbReference type="ARBA" id="ARBA00048696"/>
    </source>
</evidence>
<dbReference type="EC" id="2.7.7.108" evidence="5"/>
<dbReference type="GO" id="GO:0070733">
    <property type="term" value="F:AMPylase activity"/>
    <property type="evidence" value="ECO:0007669"/>
    <property type="project" value="UniProtKB-EC"/>
</dbReference>
<keyword evidence="2" id="KW-0548">Nucleotidyltransferase</keyword>
<evidence type="ECO:0000256" key="4">
    <source>
        <dbReference type="ARBA" id="ARBA00022840"/>
    </source>
</evidence>
<dbReference type="GO" id="GO:0051302">
    <property type="term" value="P:regulation of cell division"/>
    <property type="evidence" value="ECO:0007669"/>
    <property type="project" value="TreeGrafter"/>
</dbReference>
<keyword evidence="3" id="KW-0547">Nucleotide-binding</keyword>
<dbReference type="Proteomes" id="UP000199315">
    <property type="component" value="Unassembled WGS sequence"/>
</dbReference>
<organism evidence="9 10">
    <name type="scientific">Anaerobium acetethylicum</name>
    <dbReference type="NCBI Taxonomy" id="1619234"/>
    <lineage>
        <taxon>Bacteria</taxon>
        <taxon>Bacillati</taxon>
        <taxon>Bacillota</taxon>
        <taxon>Clostridia</taxon>
        <taxon>Lachnospirales</taxon>
        <taxon>Lachnospiraceae</taxon>
        <taxon>Anaerobium</taxon>
    </lineage>
</organism>
<dbReference type="GO" id="GO:0005524">
    <property type="term" value="F:ATP binding"/>
    <property type="evidence" value="ECO:0007669"/>
    <property type="project" value="UniProtKB-KW"/>
</dbReference>
<keyword evidence="4" id="KW-0067">ATP-binding</keyword>
<evidence type="ECO:0000256" key="6">
    <source>
        <dbReference type="ARBA" id="ARBA00047939"/>
    </source>
</evidence>
<evidence type="ECO:0000256" key="1">
    <source>
        <dbReference type="ARBA" id="ARBA00022679"/>
    </source>
</evidence>
<reference evidence="9 10" key="1">
    <citation type="submission" date="2016-09" db="EMBL/GenBank/DDBJ databases">
        <authorList>
            <person name="Capua I."/>
            <person name="De Benedictis P."/>
            <person name="Joannis T."/>
            <person name="Lombin L.H."/>
            <person name="Cattoli G."/>
        </authorList>
    </citation>
    <scope>NUCLEOTIDE SEQUENCE [LARGE SCALE GENOMIC DNA]</scope>
    <source>
        <strain evidence="9 10">GluBS11</strain>
    </source>
</reference>
<dbReference type="PANTHER" id="PTHR39560:SF1">
    <property type="entry name" value="PROTEIN ADENYLYLTRANSFERASE FIC-RELATED"/>
    <property type="match status" value="1"/>
</dbReference>
<evidence type="ECO:0000256" key="3">
    <source>
        <dbReference type="ARBA" id="ARBA00022741"/>
    </source>
</evidence>
<feature type="domain" description="Fido" evidence="8">
    <location>
        <begin position="42"/>
        <end position="176"/>
    </location>
</feature>